<evidence type="ECO:0000256" key="1">
    <source>
        <dbReference type="SAM" id="Phobius"/>
    </source>
</evidence>
<dbReference type="EMBL" id="JACRAF010000021">
    <property type="protein sequence ID" value="MBI4921549.1"/>
    <property type="molecule type" value="Genomic_DNA"/>
</dbReference>
<keyword evidence="1" id="KW-1133">Transmembrane helix</keyword>
<dbReference type="AlphaFoldDB" id="A0A933KZM5"/>
<dbReference type="Proteomes" id="UP000782610">
    <property type="component" value="Unassembled WGS sequence"/>
</dbReference>
<reference evidence="2" key="1">
    <citation type="submission" date="2020-07" db="EMBL/GenBank/DDBJ databases">
        <title>Huge and variable diversity of episymbiotic CPR bacteria and DPANN archaea in groundwater ecosystems.</title>
        <authorList>
            <person name="He C.Y."/>
            <person name="Keren R."/>
            <person name="Whittaker M."/>
            <person name="Farag I.F."/>
            <person name="Doudna J."/>
            <person name="Cate J.H.D."/>
            <person name="Banfield J.F."/>
        </authorList>
    </citation>
    <scope>NUCLEOTIDE SEQUENCE</scope>
    <source>
        <strain evidence="2">NC_groundwater_1586_Pr3_B-0.1um_66_15</strain>
    </source>
</reference>
<protein>
    <submittedName>
        <fullName evidence="2">Phosphate ABC transporter, permease protein PstA</fullName>
    </submittedName>
</protein>
<evidence type="ECO:0000313" key="3">
    <source>
        <dbReference type="Proteomes" id="UP000782610"/>
    </source>
</evidence>
<organism evidence="2 3">
    <name type="scientific">Devosia nanyangense</name>
    <dbReference type="NCBI Taxonomy" id="1228055"/>
    <lineage>
        <taxon>Bacteria</taxon>
        <taxon>Pseudomonadati</taxon>
        <taxon>Pseudomonadota</taxon>
        <taxon>Alphaproteobacteria</taxon>
        <taxon>Hyphomicrobiales</taxon>
        <taxon>Devosiaceae</taxon>
        <taxon>Devosia</taxon>
    </lineage>
</organism>
<proteinExistence type="predicted"/>
<keyword evidence="1" id="KW-0472">Membrane</keyword>
<accession>A0A933KZM5</accession>
<comment type="caution">
    <text evidence="2">The sequence shown here is derived from an EMBL/GenBank/DDBJ whole genome shotgun (WGS) entry which is preliminary data.</text>
</comment>
<keyword evidence="1" id="KW-0812">Transmembrane</keyword>
<name>A0A933KZM5_9HYPH</name>
<gene>
    <name evidence="2" type="ORF">HY834_07345</name>
</gene>
<sequence length="54" mass="6361">SPATVLPVQIYMWADFPEPAFEQRTSAGILVLLVFLILMNLTAILLRRRFERRW</sequence>
<feature type="non-terminal residue" evidence="2">
    <location>
        <position position="1"/>
    </location>
</feature>
<evidence type="ECO:0000313" key="2">
    <source>
        <dbReference type="EMBL" id="MBI4921549.1"/>
    </source>
</evidence>
<feature type="transmembrane region" description="Helical" evidence="1">
    <location>
        <begin position="27"/>
        <end position="46"/>
    </location>
</feature>